<dbReference type="Proteomes" id="UP000772434">
    <property type="component" value="Unassembled WGS sequence"/>
</dbReference>
<dbReference type="Gene3D" id="3.80.10.10">
    <property type="entry name" value="Ribonuclease Inhibitor"/>
    <property type="match status" value="1"/>
</dbReference>
<evidence type="ECO:0000313" key="1">
    <source>
        <dbReference type="EMBL" id="KAF9030664.1"/>
    </source>
</evidence>
<dbReference type="SUPFAM" id="SSF52047">
    <property type="entry name" value="RNI-like"/>
    <property type="match status" value="1"/>
</dbReference>
<sequence>MAKAEELPSELQDEIFSLVASDLRCVPNIALVDKRVNESLLSDFYSTVELTSIKQLTKFLQLNRPKVTTLTILSMSRDYELGLVCLPEKCPNIRRLTLYDIPYDPTFCDNFEKMHQLQVVSFEHASNFGLRMEPDEYGRAPILKSLTHLDCGYITPWADSECPCDISPSSFPNLSHVSFEVTFFDPEDYMGIISAVLKCLNLPALKRLILRFGLNDDTVTWCSSSPWVQKQTADPRVVCLRLPYRDPFSVGDRFKFLDQVWALGEQEYSNNVTALKKL</sequence>
<keyword evidence="2" id="KW-1185">Reference proteome</keyword>
<evidence type="ECO:0000313" key="2">
    <source>
        <dbReference type="Proteomes" id="UP000772434"/>
    </source>
</evidence>
<proteinExistence type="predicted"/>
<protein>
    <submittedName>
        <fullName evidence="1">Uncharacterized protein</fullName>
    </submittedName>
</protein>
<name>A0A9P5TVM3_9AGAR</name>
<dbReference type="OrthoDB" id="3111149at2759"/>
<dbReference type="AlphaFoldDB" id="A0A9P5TVM3"/>
<dbReference type="InterPro" id="IPR032675">
    <property type="entry name" value="LRR_dom_sf"/>
</dbReference>
<comment type="caution">
    <text evidence="1">The sequence shown here is derived from an EMBL/GenBank/DDBJ whole genome shotgun (WGS) entry which is preliminary data.</text>
</comment>
<gene>
    <name evidence="1" type="ORF">BDP27DRAFT_1436229</name>
</gene>
<dbReference type="EMBL" id="JADNRY010000664">
    <property type="protein sequence ID" value="KAF9030664.1"/>
    <property type="molecule type" value="Genomic_DNA"/>
</dbReference>
<organism evidence="1 2">
    <name type="scientific">Rhodocollybia butyracea</name>
    <dbReference type="NCBI Taxonomy" id="206335"/>
    <lineage>
        <taxon>Eukaryota</taxon>
        <taxon>Fungi</taxon>
        <taxon>Dikarya</taxon>
        <taxon>Basidiomycota</taxon>
        <taxon>Agaricomycotina</taxon>
        <taxon>Agaricomycetes</taxon>
        <taxon>Agaricomycetidae</taxon>
        <taxon>Agaricales</taxon>
        <taxon>Marasmiineae</taxon>
        <taxon>Omphalotaceae</taxon>
        <taxon>Rhodocollybia</taxon>
    </lineage>
</organism>
<accession>A0A9P5TVM3</accession>
<reference evidence="1" key="1">
    <citation type="submission" date="2020-11" db="EMBL/GenBank/DDBJ databases">
        <authorList>
            <consortium name="DOE Joint Genome Institute"/>
            <person name="Ahrendt S."/>
            <person name="Riley R."/>
            <person name="Andreopoulos W."/>
            <person name="Labutti K."/>
            <person name="Pangilinan J."/>
            <person name="Ruiz-Duenas F.J."/>
            <person name="Barrasa J.M."/>
            <person name="Sanchez-Garcia M."/>
            <person name="Camarero S."/>
            <person name="Miyauchi S."/>
            <person name="Serrano A."/>
            <person name="Linde D."/>
            <person name="Babiker R."/>
            <person name="Drula E."/>
            <person name="Ayuso-Fernandez I."/>
            <person name="Pacheco R."/>
            <person name="Padilla G."/>
            <person name="Ferreira P."/>
            <person name="Barriuso J."/>
            <person name="Kellner H."/>
            <person name="Castanera R."/>
            <person name="Alfaro M."/>
            <person name="Ramirez L."/>
            <person name="Pisabarro A.G."/>
            <person name="Kuo A."/>
            <person name="Tritt A."/>
            <person name="Lipzen A."/>
            <person name="He G."/>
            <person name="Yan M."/>
            <person name="Ng V."/>
            <person name="Cullen D."/>
            <person name="Martin F."/>
            <person name="Rosso M.-N."/>
            <person name="Henrissat B."/>
            <person name="Hibbett D."/>
            <person name="Martinez A.T."/>
            <person name="Grigoriev I.V."/>
        </authorList>
    </citation>
    <scope>NUCLEOTIDE SEQUENCE</scope>
    <source>
        <strain evidence="1">AH 40177</strain>
    </source>
</reference>